<feature type="domain" description="Reverse transcriptase zinc-binding" evidence="1">
    <location>
        <begin position="8"/>
        <end position="76"/>
    </location>
</feature>
<dbReference type="Pfam" id="PF13966">
    <property type="entry name" value="zf-RVT"/>
    <property type="match status" value="1"/>
</dbReference>
<gene>
    <name evidence="2" type="ORF">HanXRQr2_Chr15g0707411</name>
</gene>
<keyword evidence="3" id="KW-1185">Reference proteome</keyword>
<protein>
    <submittedName>
        <fullName evidence="2">Transcription factor WD40-like family</fullName>
    </submittedName>
</protein>
<proteinExistence type="predicted"/>
<evidence type="ECO:0000313" key="2">
    <source>
        <dbReference type="EMBL" id="KAF5765755.1"/>
    </source>
</evidence>
<organism evidence="2 3">
    <name type="scientific">Helianthus annuus</name>
    <name type="common">Common sunflower</name>
    <dbReference type="NCBI Taxonomy" id="4232"/>
    <lineage>
        <taxon>Eukaryota</taxon>
        <taxon>Viridiplantae</taxon>
        <taxon>Streptophyta</taxon>
        <taxon>Embryophyta</taxon>
        <taxon>Tracheophyta</taxon>
        <taxon>Spermatophyta</taxon>
        <taxon>Magnoliopsida</taxon>
        <taxon>eudicotyledons</taxon>
        <taxon>Gunneridae</taxon>
        <taxon>Pentapetalae</taxon>
        <taxon>asterids</taxon>
        <taxon>campanulids</taxon>
        <taxon>Asterales</taxon>
        <taxon>Asteraceae</taxon>
        <taxon>Asteroideae</taxon>
        <taxon>Heliantheae alliance</taxon>
        <taxon>Heliantheae</taxon>
        <taxon>Helianthus</taxon>
    </lineage>
</organism>
<evidence type="ECO:0000313" key="3">
    <source>
        <dbReference type="Proteomes" id="UP000215914"/>
    </source>
</evidence>
<reference evidence="2" key="1">
    <citation type="journal article" date="2017" name="Nature">
        <title>The sunflower genome provides insights into oil metabolism, flowering and Asterid evolution.</title>
        <authorList>
            <person name="Badouin H."/>
            <person name="Gouzy J."/>
            <person name="Grassa C.J."/>
            <person name="Murat F."/>
            <person name="Staton S.E."/>
            <person name="Cottret L."/>
            <person name="Lelandais-Briere C."/>
            <person name="Owens G.L."/>
            <person name="Carrere S."/>
            <person name="Mayjonade B."/>
            <person name="Legrand L."/>
            <person name="Gill N."/>
            <person name="Kane N.C."/>
            <person name="Bowers J.E."/>
            <person name="Hubner S."/>
            <person name="Bellec A."/>
            <person name="Berard A."/>
            <person name="Berges H."/>
            <person name="Blanchet N."/>
            <person name="Boniface M.C."/>
            <person name="Brunel D."/>
            <person name="Catrice O."/>
            <person name="Chaidir N."/>
            <person name="Claudel C."/>
            <person name="Donnadieu C."/>
            <person name="Faraut T."/>
            <person name="Fievet G."/>
            <person name="Helmstetter N."/>
            <person name="King M."/>
            <person name="Knapp S.J."/>
            <person name="Lai Z."/>
            <person name="Le Paslier M.C."/>
            <person name="Lippi Y."/>
            <person name="Lorenzon L."/>
            <person name="Mandel J.R."/>
            <person name="Marage G."/>
            <person name="Marchand G."/>
            <person name="Marquand E."/>
            <person name="Bret-Mestries E."/>
            <person name="Morien E."/>
            <person name="Nambeesan S."/>
            <person name="Nguyen T."/>
            <person name="Pegot-Espagnet P."/>
            <person name="Pouilly N."/>
            <person name="Raftis F."/>
            <person name="Sallet E."/>
            <person name="Schiex T."/>
            <person name="Thomas J."/>
            <person name="Vandecasteele C."/>
            <person name="Vares D."/>
            <person name="Vear F."/>
            <person name="Vautrin S."/>
            <person name="Crespi M."/>
            <person name="Mangin B."/>
            <person name="Burke J.M."/>
            <person name="Salse J."/>
            <person name="Munos S."/>
            <person name="Vincourt P."/>
            <person name="Rieseberg L.H."/>
            <person name="Langlade N.B."/>
        </authorList>
    </citation>
    <scope>NUCLEOTIDE SEQUENCE</scope>
    <source>
        <tissue evidence="2">Leaves</tissue>
    </source>
</reference>
<dbReference type="Gramene" id="mRNA:HanXRQr2_Chr15g0707411">
    <property type="protein sequence ID" value="mRNA:HanXRQr2_Chr15g0707411"/>
    <property type="gene ID" value="HanXRQr2_Chr15g0707411"/>
</dbReference>
<dbReference type="InterPro" id="IPR026960">
    <property type="entry name" value="RVT-Znf"/>
</dbReference>
<dbReference type="AlphaFoldDB" id="A0A9K3E2P1"/>
<comment type="caution">
    <text evidence="2">The sequence shown here is derived from an EMBL/GenBank/DDBJ whole genome shotgun (WGS) entry which is preliminary data.</text>
</comment>
<name>A0A9K3E2P1_HELAN</name>
<reference evidence="2" key="2">
    <citation type="submission" date="2020-06" db="EMBL/GenBank/DDBJ databases">
        <title>Helianthus annuus Genome sequencing and assembly Release 2.</title>
        <authorList>
            <person name="Gouzy J."/>
            <person name="Langlade N."/>
            <person name="Munos S."/>
        </authorList>
    </citation>
    <scope>NUCLEOTIDE SEQUENCE</scope>
    <source>
        <tissue evidence="2">Leaves</tissue>
    </source>
</reference>
<dbReference type="EMBL" id="MNCJ02000330">
    <property type="protein sequence ID" value="KAF5765755.1"/>
    <property type="molecule type" value="Genomic_DNA"/>
</dbReference>
<sequence length="191" mass="21497">MVGRRSLDRYDFAWSKWVPKKINIFVWRAVLNRLPTVSNLQVRNCFSSDIKCCLCDDSEETAEHLLCSCIVASRVWSYIERWCKVSRFFVFSVRDLIEFPDFYGLAKEIFKDAKAEEIIALSLWVSCGIGIVPRIDVLDGKIGSPDGCTVASAAGDETLRFWNVFGSPEAAAKAATVKPVPGPFAHLNRIR</sequence>
<accession>A0A9K3E2P1</accession>
<evidence type="ECO:0000259" key="1">
    <source>
        <dbReference type="Pfam" id="PF13966"/>
    </source>
</evidence>
<dbReference type="Proteomes" id="UP000215914">
    <property type="component" value="Unassembled WGS sequence"/>
</dbReference>